<name>A0AAD8IAG8_9APIA</name>
<protein>
    <recommendedName>
        <fullName evidence="2">PB1-like domain-containing protein</fullName>
    </recommendedName>
</protein>
<keyword evidence="4" id="KW-1185">Reference proteome</keyword>
<reference evidence="3" key="1">
    <citation type="submission" date="2023-02" db="EMBL/GenBank/DDBJ databases">
        <title>Genome of toxic invasive species Heracleum sosnowskyi carries increased number of genes despite the absence of recent whole-genome duplications.</title>
        <authorList>
            <person name="Schelkunov M."/>
            <person name="Shtratnikova V."/>
            <person name="Makarenko M."/>
            <person name="Klepikova A."/>
            <person name="Omelchenko D."/>
            <person name="Novikova G."/>
            <person name="Obukhova E."/>
            <person name="Bogdanov V."/>
            <person name="Penin A."/>
            <person name="Logacheva M."/>
        </authorList>
    </citation>
    <scope>NUCLEOTIDE SEQUENCE</scope>
    <source>
        <strain evidence="3">Hsosn_3</strain>
        <tissue evidence="3">Leaf</tissue>
    </source>
</reference>
<dbReference type="Pfam" id="PF26130">
    <property type="entry name" value="PB1-like"/>
    <property type="match status" value="1"/>
</dbReference>
<feature type="region of interest" description="Disordered" evidence="1">
    <location>
        <begin position="160"/>
        <end position="193"/>
    </location>
</feature>
<accession>A0AAD8IAG8</accession>
<feature type="compositionally biased region" description="Polar residues" evidence="1">
    <location>
        <begin position="319"/>
        <end position="331"/>
    </location>
</feature>
<organism evidence="3 4">
    <name type="scientific">Heracleum sosnowskyi</name>
    <dbReference type="NCBI Taxonomy" id="360622"/>
    <lineage>
        <taxon>Eukaryota</taxon>
        <taxon>Viridiplantae</taxon>
        <taxon>Streptophyta</taxon>
        <taxon>Embryophyta</taxon>
        <taxon>Tracheophyta</taxon>
        <taxon>Spermatophyta</taxon>
        <taxon>Magnoliopsida</taxon>
        <taxon>eudicotyledons</taxon>
        <taxon>Gunneridae</taxon>
        <taxon>Pentapetalae</taxon>
        <taxon>asterids</taxon>
        <taxon>campanulids</taxon>
        <taxon>Apiales</taxon>
        <taxon>Apiaceae</taxon>
        <taxon>Apioideae</taxon>
        <taxon>apioid superclade</taxon>
        <taxon>Tordylieae</taxon>
        <taxon>Tordyliinae</taxon>
        <taxon>Heracleum</taxon>
    </lineage>
</organism>
<evidence type="ECO:0000313" key="3">
    <source>
        <dbReference type="EMBL" id="KAK1381860.1"/>
    </source>
</evidence>
<evidence type="ECO:0000259" key="2">
    <source>
        <dbReference type="Pfam" id="PF26130"/>
    </source>
</evidence>
<comment type="caution">
    <text evidence="3">The sequence shown here is derived from an EMBL/GenBank/DDBJ whole genome shotgun (WGS) entry which is preliminary data.</text>
</comment>
<dbReference type="InterPro" id="IPR058594">
    <property type="entry name" value="PB1-like_dom_pln"/>
</dbReference>
<feature type="region of interest" description="Disordered" evidence="1">
    <location>
        <begin position="277"/>
        <end position="384"/>
    </location>
</feature>
<evidence type="ECO:0000313" key="4">
    <source>
        <dbReference type="Proteomes" id="UP001237642"/>
    </source>
</evidence>
<feature type="compositionally biased region" description="Basic and acidic residues" evidence="1">
    <location>
        <begin position="277"/>
        <end position="288"/>
    </location>
</feature>
<proteinExistence type="predicted"/>
<dbReference type="AlphaFoldDB" id="A0AAD8IAG8"/>
<reference evidence="3" key="2">
    <citation type="submission" date="2023-05" db="EMBL/GenBank/DDBJ databases">
        <authorList>
            <person name="Schelkunov M.I."/>
        </authorList>
    </citation>
    <scope>NUCLEOTIDE SEQUENCE</scope>
    <source>
        <strain evidence="3">Hsosn_3</strain>
        <tissue evidence="3">Leaf</tissue>
    </source>
</reference>
<dbReference type="EMBL" id="JAUIZM010000005">
    <property type="protein sequence ID" value="KAK1381860.1"/>
    <property type="molecule type" value="Genomic_DNA"/>
</dbReference>
<dbReference type="Proteomes" id="UP001237642">
    <property type="component" value="Unassembled WGS sequence"/>
</dbReference>
<feature type="domain" description="PB1-like" evidence="2">
    <location>
        <begin position="28"/>
        <end position="115"/>
    </location>
</feature>
<feature type="compositionally biased region" description="Basic and acidic residues" evidence="1">
    <location>
        <begin position="164"/>
        <end position="179"/>
    </location>
</feature>
<sequence>MEWFRRSKENMHKYGDAECPNYKDYPSFFTIKLYYGGHFENLNSKFVGYKIDYFDFCNVDLMSIFEVGSMVSECIGRKSSGIELYFKAPNEGMEEIGKLENDADVLVMTGLISEKFPYVEVFAVLISIEPIGIEGFPIGNTQTAPPSSLIIVISVNEDSEADEDWHPDSSNDGNSKQDEMVDEEDDDVTSVNRGETEYMTNKWDDNEIEFNDETITGSEDEKMAVSSEDEADVVYPEFNEKVDMMNPKFQLGMLFSSADVFRRAVRSHAIIERRTCKTKKNEEKRPEQNEAEEGEQYQRDEENQPNQVEQEQRHEFSPGASQPTIEVNDSQGGIFGPPPGKRTTAACGVAPKAWQKKKQTVTTRTEILRARSVREKKATQRYHD</sequence>
<gene>
    <name evidence="3" type="ORF">POM88_019595</name>
</gene>
<feature type="compositionally biased region" description="Basic and acidic residues" evidence="1">
    <location>
        <begin position="366"/>
        <end position="384"/>
    </location>
</feature>
<evidence type="ECO:0000256" key="1">
    <source>
        <dbReference type="SAM" id="MobiDB-lite"/>
    </source>
</evidence>